<sequence>MQAYLEGLAPVFDIRLIDVWPWLPLALFSALLAFWYIQDVIATLRAPHLNPHPDLPDTGPLVTVIIPARNEAARIGACLEGLARQSYRSFEVIVVDDDSSDGTADVVRRFAARLPALTILSSKGLPHHWAGKCWACWQGANRARGDWFLFLDADVAPQPELLAALVERATAGRDMITLVPLIHLTSFAERLVLPPFIGLISMIYPFDRVNDPSSPLAFAIGQCIMVRRDVYAAVDGHRAVRGSVLEDMDLARLVKQSGYALDAAIAPDLLDVRMYNGWETLTEGLKKNAVAGYRSGGVRSGLMGMRLGLMAIMPWNMLIAGQALPLIGGDPALAQALMLAGAALLIISALCWGAVVRYRFRISPLWGTLYGPGTAVYFALAAQALFQIRSGKGVEWKGRMFPR</sequence>
<organism evidence="3 4">
    <name type="scientific">Roseiflexus castenholzii (strain DSM 13941 / HLO8)</name>
    <dbReference type="NCBI Taxonomy" id="383372"/>
    <lineage>
        <taxon>Bacteria</taxon>
        <taxon>Bacillati</taxon>
        <taxon>Chloroflexota</taxon>
        <taxon>Chloroflexia</taxon>
        <taxon>Chloroflexales</taxon>
        <taxon>Roseiflexineae</taxon>
        <taxon>Roseiflexaceae</taxon>
        <taxon>Roseiflexus</taxon>
    </lineage>
</organism>
<accession>A7NIF5</accession>
<evidence type="ECO:0000259" key="2">
    <source>
        <dbReference type="Pfam" id="PF00535"/>
    </source>
</evidence>
<dbReference type="CAZy" id="GT2">
    <property type="family name" value="Glycosyltransferase Family 2"/>
</dbReference>
<dbReference type="EMBL" id="CP000804">
    <property type="protein sequence ID" value="ABU57255.1"/>
    <property type="molecule type" value="Genomic_DNA"/>
</dbReference>
<name>A7NIF5_ROSCS</name>
<dbReference type="InterPro" id="IPR029044">
    <property type="entry name" value="Nucleotide-diphossugar_trans"/>
</dbReference>
<evidence type="ECO:0000313" key="4">
    <source>
        <dbReference type="Proteomes" id="UP000000263"/>
    </source>
</evidence>
<dbReference type="PANTHER" id="PTHR43646:SF3">
    <property type="entry name" value="SLR1566 PROTEIN"/>
    <property type="match status" value="1"/>
</dbReference>
<gene>
    <name evidence="3" type="ordered locus">Rcas_1158</name>
</gene>
<dbReference type="HOGENOM" id="CLU_038143_0_0_0"/>
<feature type="transmembrane region" description="Helical" evidence="1">
    <location>
        <begin position="20"/>
        <end position="37"/>
    </location>
</feature>
<keyword evidence="1" id="KW-0472">Membrane</keyword>
<dbReference type="InterPro" id="IPR001173">
    <property type="entry name" value="Glyco_trans_2-like"/>
</dbReference>
<keyword evidence="1" id="KW-1133">Transmembrane helix</keyword>
<dbReference type="Pfam" id="PF00535">
    <property type="entry name" value="Glycos_transf_2"/>
    <property type="match status" value="1"/>
</dbReference>
<dbReference type="STRING" id="383372.Rcas_1158"/>
<keyword evidence="3" id="KW-0808">Transferase</keyword>
<dbReference type="eggNOG" id="COG1216">
    <property type="taxonomic scope" value="Bacteria"/>
</dbReference>
<keyword evidence="1" id="KW-0812">Transmembrane</keyword>
<reference evidence="3 4" key="1">
    <citation type="submission" date="2007-08" db="EMBL/GenBank/DDBJ databases">
        <title>Complete sequence of Roseiflexus castenholzii DSM 13941.</title>
        <authorList>
            <consortium name="US DOE Joint Genome Institute"/>
            <person name="Copeland A."/>
            <person name="Lucas S."/>
            <person name="Lapidus A."/>
            <person name="Barry K."/>
            <person name="Glavina del Rio T."/>
            <person name="Dalin E."/>
            <person name="Tice H."/>
            <person name="Pitluck S."/>
            <person name="Thompson L.S."/>
            <person name="Brettin T."/>
            <person name="Bruce D."/>
            <person name="Detter J.C."/>
            <person name="Han C."/>
            <person name="Tapia R."/>
            <person name="Schmutz J."/>
            <person name="Larimer F."/>
            <person name="Land M."/>
            <person name="Hauser L."/>
            <person name="Kyrpides N."/>
            <person name="Mikhailova N."/>
            <person name="Bryant D.A."/>
            <person name="Hanada S."/>
            <person name="Tsukatani Y."/>
            <person name="Richardson P."/>
        </authorList>
    </citation>
    <scope>NUCLEOTIDE SEQUENCE [LARGE SCALE GENOMIC DNA]</scope>
    <source>
        <strain evidence="4">DSM 13941 / HLO8</strain>
    </source>
</reference>
<evidence type="ECO:0000313" key="3">
    <source>
        <dbReference type="EMBL" id="ABU57255.1"/>
    </source>
</evidence>
<proteinExistence type="predicted"/>
<dbReference type="CDD" id="cd00761">
    <property type="entry name" value="Glyco_tranf_GTA_type"/>
    <property type="match status" value="1"/>
</dbReference>
<protein>
    <submittedName>
        <fullName evidence="3">Glycosyl transferase family 2</fullName>
    </submittedName>
</protein>
<feature type="domain" description="Glycosyltransferase 2-like" evidence="2">
    <location>
        <begin position="63"/>
        <end position="231"/>
    </location>
</feature>
<dbReference type="GO" id="GO:0016740">
    <property type="term" value="F:transferase activity"/>
    <property type="evidence" value="ECO:0007669"/>
    <property type="project" value="UniProtKB-KW"/>
</dbReference>
<feature type="transmembrane region" description="Helical" evidence="1">
    <location>
        <begin position="333"/>
        <end position="355"/>
    </location>
</feature>
<dbReference type="Proteomes" id="UP000000263">
    <property type="component" value="Chromosome"/>
</dbReference>
<dbReference type="SUPFAM" id="SSF53448">
    <property type="entry name" value="Nucleotide-diphospho-sugar transferases"/>
    <property type="match status" value="1"/>
</dbReference>
<keyword evidence="4" id="KW-1185">Reference proteome</keyword>
<dbReference type="AlphaFoldDB" id="A7NIF5"/>
<dbReference type="Gene3D" id="3.90.550.10">
    <property type="entry name" value="Spore Coat Polysaccharide Biosynthesis Protein SpsA, Chain A"/>
    <property type="match status" value="1"/>
</dbReference>
<dbReference type="KEGG" id="rca:Rcas_1158"/>
<dbReference type="PANTHER" id="PTHR43646">
    <property type="entry name" value="GLYCOSYLTRANSFERASE"/>
    <property type="match status" value="1"/>
</dbReference>
<feature type="transmembrane region" description="Helical" evidence="1">
    <location>
        <begin position="367"/>
        <end position="386"/>
    </location>
</feature>
<feature type="transmembrane region" description="Helical" evidence="1">
    <location>
        <begin position="307"/>
        <end position="327"/>
    </location>
</feature>
<dbReference type="RefSeq" id="WP_012119685.1">
    <property type="nucleotide sequence ID" value="NC_009767.1"/>
</dbReference>
<evidence type="ECO:0000256" key="1">
    <source>
        <dbReference type="SAM" id="Phobius"/>
    </source>
</evidence>